<protein>
    <recommendedName>
        <fullName evidence="12">Cardiolipin synthase</fullName>
        <ecNumber evidence="12">2.7.8.-</ecNumber>
    </recommendedName>
</protein>
<dbReference type="EMBL" id="PGVE01000050">
    <property type="protein sequence ID" value="PLS03897.1"/>
    <property type="molecule type" value="Genomic_DNA"/>
</dbReference>
<evidence type="ECO:0000256" key="9">
    <source>
        <dbReference type="ARBA" id="ARBA00023136"/>
    </source>
</evidence>
<keyword evidence="3" id="KW-0444">Lipid biosynthesis</keyword>
<evidence type="ECO:0000256" key="10">
    <source>
        <dbReference type="ARBA" id="ARBA00023209"/>
    </source>
</evidence>
<evidence type="ECO:0000256" key="1">
    <source>
        <dbReference type="ARBA" id="ARBA00004236"/>
    </source>
</evidence>
<evidence type="ECO:0000256" key="12">
    <source>
        <dbReference type="NCBIfam" id="TIGR04265"/>
    </source>
</evidence>
<dbReference type="Pfam" id="PF13091">
    <property type="entry name" value="PLDc_2"/>
    <property type="match status" value="2"/>
</dbReference>
<comment type="caution">
    <text evidence="15">The sequence shown here is derived from an EMBL/GenBank/DDBJ whole genome shotgun (WGS) entry which is preliminary data.</text>
</comment>
<keyword evidence="5 13" id="KW-0812">Transmembrane</keyword>
<gene>
    <name evidence="15" type="primary">cls</name>
    <name evidence="15" type="ORF">CVD27_13210</name>
</gene>
<dbReference type="OrthoDB" id="9762009at2"/>
<dbReference type="CDD" id="cd09112">
    <property type="entry name" value="PLDc_CLS_2"/>
    <property type="match status" value="1"/>
</dbReference>
<dbReference type="InterPro" id="IPR001736">
    <property type="entry name" value="PLipase_D/transphosphatidylase"/>
</dbReference>
<dbReference type="Proteomes" id="UP000234950">
    <property type="component" value="Unassembled WGS sequence"/>
</dbReference>
<evidence type="ECO:0000256" key="8">
    <source>
        <dbReference type="ARBA" id="ARBA00023098"/>
    </source>
</evidence>
<evidence type="ECO:0000256" key="6">
    <source>
        <dbReference type="ARBA" id="ARBA00022737"/>
    </source>
</evidence>
<organism evidence="15 16">
    <name type="scientific">Neobacillus cucumis</name>
    <dbReference type="NCBI Taxonomy" id="1740721"/>
    <lineage>
        <taxon>Bacteria</taxon>
        <taxon>Bacillati</taxon>
        <taxon>Bacillota</taxon>
        <taxon>Bacilli</taxon>
        <taxon>Bacillales</taxon>
        <taxon>Bacillaceae</taxon>
        <taxon>Neobacillus</taxon>
    </lineage>
</organism>
<feature type="transmembrane region" description="Helical" evidence="13">
    <location>
        <begin position="6"/>
        <end position="25"/>
    </location>
</feature>
<dbReference type="PROSITE" id="PS50035">
    <property type="entry name" value="PLD"/>
    <property type="match status" value="2"/>
</dbReference>
<keyword evidence="9 13" id="KW-0472">Membrane</keyword>
<evidence type="ECO:0000256" key="4">
    <source>
        <dbReference type="ARBA" id="ARBA00022679"/>
    </source>
</evidence>
<evidence type="ECO:0000256" key="11">
    <source>
        <dbReference type="ARBA" id="ARBA00023264"/>
    </source>
</evidence>
<comment type="subcellular location">
    <subcellularLocation>
        <location evidence="1">Cell membrane</location>
    </subcellularLocation>
</comment>
<dbReference type="FunFam" id="3.30.870.10:FF:000014">
    <property type="entry name" value="Cardiolipin synthase"/>
    <property type="match status" value="1"/>
</dbReference>
<dbReference type="GO" id="GO:0032049">
    <property type="term" value="P:cardiolipin biosynthetic process"/>
    <property type="evidence" value="ECO:0007669"/>
    <property type="project" value="UniProtKB-UniRule"/>
</dbReference>
<keyword evidence="7 13" id="KW-1133">Transmembrane helix</keyword>
<reference evidence="15 16" key="1">
    <citation type="submission" date="2017-11" db="EMBL/GenBank/DDBJ databases">
        <title>Comparitive Functional Genomics of Dry Heat Resistant strains isolated from the Viking Spacecraft.</title>
        <authorList>
            <person name="Seuylemezian A."/>
            <person name="Cooper K."/>
            <person name="Vaishampayan P."/>
        </authorList>
    </citation>
    <scope>NUCLEOTIDE SEQUENCE [LARGE SCALE GENOMIC DNA]</scope>
    <source>
        <strain evidence="15 16">V32-6</strain>
    </source>
</reference>
<keyword evidence="10" id="KW-0594">Phospholipid biosynthesis</keyword>
<keyword evidence="6" id="KW-0677">Repeat</keyword>
<evidence type="ECO:0000256" key="5">
    <source>
        <dbReference type="ARBA" id="ARBA00022692"/>
    </source>
</evidence>
<dbReference type="NCBIfam" id="TIGR04265">
    <property type="entry name" value="bac_cardiolipin"/>
    <property type="match status" value="1"/>
</dbReference>
<name>A0A2N5HEG5_9BACI</name>
<dbReference type="PANTHER" id="PTHR21248">
    <property type="entry name" value="CARDIOLIPIN SYNTHASE"/>
    <property type="match status" value="1"/>
</dbReference>
<evidence type="ECO:0000259" key="14">
    <source>
        <dbReference type="PROSITE" id="PS50035"/>
    </source>
</evidence>
<evidence type="ECO:0000256" key="13">
    <source>
        <dbReference type="SAM" id="Phobius"/>
    </source>
</evidence>
<dbReference type="CDD" id="cd09110">
    <property type="entry name" value="PLDc_CLS_1"/>
    <property type="match status" value="1"/>
</dbReference>
<dbReference type="AlphaFoldDB" id="A0A2N5HEG5"/>
<proteinExistence type="predicted"/>
<dbReference type="EC" id="2.7.8.-" evidence="12"/>
<dbReference type="SMART" id="SM00155">
    <property type="entry name" value="PLDc"/>
    <property type="match status" value="2"/>
</dbReference>
<feature type="domain" description="PLD phosphodiesterase" evidence="14">
    <location>
        <begin position="141"/>
        <end position="168"/>
    </location>
</feature>
<feature type="domain" description="PLD phosphodiesterase" evidence="14">
    <location>
        <begin position="313"/>
        <end position="340"/>
    </location>
</feature>
<dbReference type="InterPro" id="IPR022924">
    <property type="entry name" value="Cardiolipin_synthase"/>
</dbReference>
<dbReference type="Gene3D" id="3.30.870.10">
    <property type="entry name" value="Endonuclease Chain A"/>
    <property type="match status" value="2"/>
</dbReference>
<evidence type="ECO:0000313" key="16">
    <source>
        <dbReference type="Proteomes" id="UP000234950"/>
    </source>
</evidence>
<evidence type="ECO:0000313" key="15">
    <source>
        <dbReference type="EMBL" id="PLS03897.1"/>
    </source>
</evidence>
<dbReference type="RefSeq" id="WP_101648373.1">
    <property type="nucleotide sequence ID" value="NZ_PGVE01000050.1"/>
</dbReference>
<keyword evidence="16" id="KW-1185">Reference proteome</keyword>
<dbReference type="SUPFAM" id="SSF56024">
    <property type="entry name" value="Phospholipase D/nuclease"/>
    <property type="match status" value="2"/>
</dbReference>
<sequence>MKFVLFLSGFIVLIIIWLVLDFRLGRRKHLLAANKVETGILHGEFELFTQGKEFFRSYFTEIQKAQKHIHVLYYIVKNDSLGQEFFTILKEKAREGVEVRLLIDRLGSLEIKKKEVKDLRNAGIHIAFSNRVKLPFLFYSAQVRNHRKISIIDGKVGFMGGFNIGKEYIDEDPKLSPWRDYQLKITGESINFLQSEFLIDWNEYADEKVFNQPEFFPKLMKGKIRHQFNPTEAGMLEIFFIQLIKKAEQSIIIGTPYFIPSIPIFNELLEARRRGVTITLIVPYTADHILVQEASYRYLRKLLKEGAQVYQYKNGFYHAKTILIDDRICDIGSANFDRRSLFLNKEINCYIYDPAFIERVRRVIKKDILDSKPMSLEDLTKPNLWRSVKETVAGAVCHFL</sequence>
<dbReference type="GO" id="GO:0008808">
    <property type="term" value="F:cardiolipin synthase activity"/>
    <property type="evidence" value="ECO:0007669"/>
    <property type="project" value="UniProtKB-UniRule"/>
</dbReference>
<keyword evidence="4" id="KW-0808">Transferase</keyword>
<dbReference type="GO" id="GO:0005886">
    <property type="term" value="C:plasma membrane"/>
    <property type="evidence" value="ECO:0007669"/>
    <property type="project" value="UniProtKB-SubCell"/>
</dbReference>
<keyword evidence="11" id="KW-1208">Phospholipid metabolism</keyword>
<dbReference type="PANTHER" id="PTHR21248:SF7">
    <property type="entry name" value="MINOR CARDIOLIPIN SYNTHASE CLSB"/>
    <property type="match status" value="1"/>
</dbReference>
<evidence type="ECO:0000256" key="2">
    <source>
        <dbReference type="ARBA" id="ARBA00022475"/>
    </source>
</evidence>
<dbReference type="InterPro" id="IPR025202">
    <property type="entry name" value="PLD-like_dom"/>
</dbReference>
<evidence type="ECO:0000256" key="3">
    <source>
        <dbReference type="ARBA" id="ARBA00022516"/>
    </source>
</evidence>
<keyword evidence="2" id="KW-1003">Cell membrane</keyword>
<evidence type="ECO:0000256" key="7">
    <source>
        <dbReference type="ARBA" id="ARBA00022989"/>
    </source>
</evidence>
<keyword evidence="8" id="KW-0443">Lipid metabolism</keyword>
<accession>A0A2N5HEG5</accession>